<evidence type="ECO:0000256" key="7">
    <source>
        <dbReference type="ARBA" id="ARBA00022833"/>
    </source>
</evidence>
<keyword evidence="4" id="KW-0479">Metal-binding</keyword>
<evidence type="ECO:0000256" key="4">
    <source>
        <dbReference type="ARBA" id="ARBA00022723"/>
    </source>
</evidence>
<proteinExistence type="inferred from homology"/>
<dbReference type="InterPro" id="IPR031141">
    <property type="entry name" value="SIZ1/2_SP-RING"/>
</dbReference>
<evidence type="ECO:0000256" key="9">
    <source>
        <dbReference type="SAM" id="MobiDB-lite"/>
    </source>
</evidence>
<feature type="compositionally biased region" description="Low complexity" evidence="9">
    <location>
        <begin position="85"/>
        <end position="95"/>
    </location>
</feature>
<dbReference type="Pfam" id="PF02891">
    <property type="entry name" value="zf-MIZ"/>
    <property type="match status" value="1"/>
</dbReference>
<keyword evidence="3" id="KW-0808">Transferase</keyword>
<feature type="compositionally biased region" description="Polar residues" evidence="9">
    <location>
        <begin position="96"/>
        <end position="108"/>
    </location>
</feature>
<dbReference type="InterPro" id="IPR038654">
    <property type="entry name" value="PINIT_sf"/>
</dbReference>
<dbReference type="Pfam" id="PF14324">
    <property type="entry name" value="PINIT"/>
    <property type="match status" value="1"/>
</dbReference>
<dbReference type="PROSITE" id="PS51044">
    <property type="entry name" value="ZF_SP_RING"/>
    <property type="match status" value="1"/>
</dbReference>
<dbReference type="InterPro" id="IPR013083">
    <property type="entry name" value="Znf_RING/FYVE/PHD"/>
</dbReference>
<reference evidence="12 13" key="1">
    <citation type="journal article" date="2024" name="IMA Fungus">
        <title>IMA Genome - F19 : A genome assembly and annotation guide to empower mycologists, including annotated draft genome sequences of Ceratocystis pirilliformis, Diaporthe australafricana, Fusarium ophioides, Paecilomyces lecythidis, and Sporothrix stenoceras.</title>
        <authorList>
            <person name="Aylward J."/>
            <person name="Wilson A.M."/>
            <person name="Visagie C.M."/>
            <person name="Spraker J."/>
            <person name="Barnes I."/>
            <person name="Buitendag C."/>
            <person name="Ceriani C."/>
            <person name="Del Mar Angel L."/>
            <person name="du Plessis D."/>
            <person name="Fuchs T."/>
            <person name="Gasser K."/>
            <person name="Kramer D."/>
            <person name="Li W."/>
            <person name="Munsamy K."/>
            <person name="Piso A."/>
            <person name="Price J.L."/>
            <person name="Sonnekus B."/>
            <person name="Thomas C."/>
            <person name="van der Nest A."/>
            <person name="van Dijk A."/>
            <person name="van Heerden A."/>
            <person name="van Vuuren N."/>
            <person name="Yilmaz N."/>
            <person name="Duong T.A."/>
            <person name="van der Merwe N.A."/>
            <person name="Wingfield M.J."/>
            <person name="Wingfield B.D."/>
        </authorList>
    </citation>
    <scope>NUCLEOTIDE SEQUENCE [LARGE SCALE GENOMIC DNA]</scope>
    <source>
        <strain evidence="12 13">CMW 5346</strain>
    </source>
</reference>
<comment type="caution">
    <text evidence="12">The sequence shown here is derived from an EMBL/GenBank/DDBJ whole genome shotgun (WGS) entry which is preliminary data.</text>
</comment>
<organism evidence="12 13">
    <name type="scientific">Sporothrix stenoceras</name>
    <dbReference type="NCBI Taxonomy" id="5173"/>
    <lineage>
        <taxon>Eukaryota</taxon>
        <taxon>Fungi</taxon>
        <taxon>Dikarya</taxon>
        <taxon>Ascomycota</taxon>
        <taxon>Pezizomycotina</taxon>
        <taxon>Sordariomycetes</taxon>
        <taxon>Sordariomycetidae</taxon>
        <taxon>Ophiostomatales</taxon>
        <taxon>Ophiostomataceae</taxon>
        <taxon>Sporothrix</taxon>
    </lineage>
</organism>
<comment type="pathway">
    <text evidence="1">Protein modification; protein sumoylation.</text>
</comment>
<dbReference type="PANTHER" id="PTHR10782:SF4">
    <property type="entry name" value="TONALLI, ISOFORM E"/>
    <property type="match status" value="1"/>
</dbReference>
<keyword evidence="5 8" id="KW-0863">Zinc-finger</keyword>
<keyword evidence="12" id="KW-0436">Ligase</keyword>
<keyword evidence="6" id="KW-0833">Ubl conjugation pathway</keyword>
<evidence type="ECO:0000313" key="13">
    <source>
        <dbReference type="Proteomes" id="UP001583186"/>
    </source>
</evidence>
<sequence>MASQQEEVNRMVATIQVLKNRDLISICQSNNLVKSGNKADLHKRIINYIDASVHDPNQRNYINMRNSILQVTNGSLAAANHRGGSYPIPSSPSSYNNTHQASNVSSPYNNGASGHNGAGSARSAIFSHQGLQFKPSPFYEIEMPLGDVRQCEAMAQHRNSITIVVRASQFPDLQRCLTDPNMRIMIFCAANNYGVQDIAFPYQCEIKVNTGEVKANLRGLKNKPGSTRPVDITDLIRLKPPTYGNSLEFTYALTNKRFYLALYLCKTFSATTLASRIERRSRITKDSVVREVTKQAQDPDIVATSLVLSLKCPLTYMRLSLPVRATTCKHIQCFDATSYLQLQEQGPQWLCPICSNPAPYDSLAVDEYVKDILENTSSELDQVTIDPDGTWHTGKDQGGGGGGTSTPPPASASASAATLLDDEFEILSTPVPSQRRNGYSNSQTNGNSNSNGVDLSSSNAATLINSRDTTATPNRSTATPIGGNGNGLNSNKKRPREVIDLTLDSDDEDDEPVQRRFKRQNTGSGYGSGTSGSGAGAGAGSSSALYDSALGNGAF</sequence>
<feature type="compositionally biased region" description="Polar residues" evidence="9">
    <location>
        <begin position="453"/>
        <end position="479"/>
    </location>
</feature>
<dbReference type="InterPro" id="IPR004181">
    <property type="entry name" value="Znf_MIZ"/>
</dbReference>
<feature type="domain" description="SP-RING-type" evidence="10">
    <location>
        <begin position="297"/>
        <end position="378"/>
    </location>
</feature>
<evidence type="ECO:0000256" key="2">
    <source>
        <dbReference type="ARBA" id="ARBA00005383"/>
    </source>
</evidence>
<dbReference type="Gene3D" id="3.30.40.10">
    <property type="entry name" value="Zinc/RING finger domain, C3HC4 (zinc finger)"/>
    <property type="match status" value="1"/>
</dbReference>
<gene>
    <name evidence="12" type="primary">pli1</name>
    <name evidence="12" type="ORF">Sste5346_009821</name>
</gene>
<evidence type="ECO:0000256" key="5">
    <source>
        <dbReference type="ARBA" id="ARBA00022771"/>
    </source>
</evidence>
<dbReference type="EMBL" id="JAWCUI010000102">
    <property type="protein sequence ID" value="KAL1888024.1"/>
    <property type="molecule type" value="Genomic_DNA"/>
</dbReference>
<dbReference type="GO" id="GO:0016874">
    <property type="term" value="F:ligase activity"/>
    <property type="evidence" value="ECO:0007669"/>
    <property type="project" value="UniProtKB-KW"/>
</dbReference>
<evidence type="ECO:0000256" key="1">
    <source>
        <dbReference type="ARBA" id="ARBA00004718"/>
    </source>
</evidence>
<evidence type="ECO:0000313" key="12">
    <source>
        <dbReference type="EMBL" id="KAL1888024.1"/>
    </source>
</evidence>
<keyword evidence="7" id="KW-0862">Zinc</keyword>
<feature type="region of interest" description="Disordered" evidence="9">
    <location>
        <begin position="80"/>
        <end position="116"/>
    </location>
</feature>
<dbReference type="Gene3D" id="2.60.120.780">
    <property type="entry name" value="PINIT domain"/>
    <property type="match status" value="1"/>
</dbReference>
<dbReference type="Proteomes" id="UP001583186">
    <property type="component" value="Unassembled WGS sequence"/>
</dbReference>
<accession>A0ABR3YI71</accession>
<evidence type="ECO:0000256" key="8">
    <source>
        <dbReference type="PROSITE-ProRule" id="PRU00452"/>
    </source>
</evidence>
<feature type="compositionally biased region" description="Gly residues" evidence="9">
    <location>
        <begin position="524"/>
        <end position="539"/>
    </location>
</feature>
<comment type="similarity">
    <text evidence="2">Belongs to the PIAS family.</text>
</comment>
<dbReference type="PANTHER" id="PTHR10782">
    <property type="entry name" value="ZINC FINGER MIZ DOMAIN-CONTAINING PROTEIN"/>
    <property type="match status" value="1"/>
</dbReference>
<dbReference type="InterPro" id="IPR023321">
    <property type="entry name" value="PINIT"/>
</dbReference>
<feature type="compositionally biased region" description="Low complexity" evidence="9">
    <location>
        <begin position="540"/>
        <end position="555"/>
    </location>
</feature>
<name>A0ABR3YI71_9PEZI</name>
<evidence type="ECO:0000259" key="10">
    <source>
        <dbReference type="PROSITE" id="PS51044"/>
    </source>
</evidence>
<feature type="region of interest" description="Disordered" evidence="9">
    <location>
        <begin position="429"/>
        <end position="555"/>
    </location>
</feature>
<dbReference type="CDD" id="cd16792">
    <property type="entry name" value="SP-RING_Siz-like"/>
    <property type="match status" value="1"/>
</dbReference>
<keyword evidence="13" id="KW-1185">Reference proteome</keyword>
<evidence type="ECO:0000259" key="11">
    <source>
        <dbReference type="PROSITE" id="PS51466"/>
    </source>
</evidence>
<feature type="compositionally biased region" description="Low complexity" evidence="9">
    <location>
        <begin position="437"/>
        <end position="452"/>
    </location>
</feature>
<feature type="region of interest" description="Disordered" evidence="9">
    <location>
        <begin position="379"/>
        <end position="415"/>
    </location>
</feature>
<feature type="domain" description="PINIT" evidence="11">
    <location>
        <begin position="123"/>
        <end position="268"/>
    </location>
</feature>
<evidence type="ECO:0000256" key="6">
    <source>
        <dbReference type="ARBA" id="ARBA00022786"/>
    </source>
</evidence>
<evidence type="ECO:0000256" key="3">
    <source>
        <dbReference type="ARBA" id="ARBA00022679"/>
    </source>
</evidence>
<protein>
    <submittedName>
        <fullName evidence="12">E3 SUMO-protein ligase pli1</fullName>
    </submittedName>
</protein>
<dbReference type="PROSITE" id="PS51466">
    <property type="entry name" value="PINIT"/>
    <property type="match status" value="1"/>
</dbReference>